<dbReference type="InterPro" id="IPR013154">
    <property type="entry name" value="ADH-like_N"/>
</dbReference>
<protein>
    <recommendedName>
        <fullName evidence="1">Enoyl reductase (ER) domain-containing protein</fullName>
    </recommendedName>
</protein>
<dbReference type="PANTHER" id="PTHR45033:SF2">
    <property type="entry name" value="ZINC-TYPE ALCOHOL DEHYDROGENASE-LIKE PROTEIN C1773.06C"/>
    <property type="match status" value="1"/>
</dbReference>
<proteinExistence type="predicted"/>
<sequence length="349" mass="37260">MVTQTPAWVLNDQQGIESLQLADNPVSTLKDDEVLVKIHAASLNYRDIVIAKGEPQLPFFKPGVTPCSDGSGTVTAVGSQVKSFKAGDRVCTHLVSGLSSSSAPTFTDINSGLGQHYDGTLRKHAMFHESALVPMPPSLSFLEACTLTCSGLTAWNALFGLDGLVPGEGTTVLVQGTGGVSIAALQFAIAAGSTVIATTSTEAKAEQLRSLGAHHVIKYRTSRDWGDVAKSLTHGRGVDIVVDVGGLSTLPQSFKAVRTNGLIAVTGLLGHAEDQAAVPTILDCLINVCTARGILLGTRDQFHDMNRFIEDKGIKPVVDEEVFDFLEAKEAYRYLEQQKHFSKVCIRLE</sequence>
<dbReference type="SUPFAM" id="SSF50129">
    <property type="entry name" value="GroES-like"/>
    <property type="match status" value="1"/>
</dbReference>
<dbReference type="Proteomes" id="UP001152646">
    <property type="component" value="Unassembled WGS sequence"/>
</dbReference>
<dbReference type="GO" id="GO:0016491">
    <property type="term" value="F:oxidoreductase activity"/>
    <property type="evidence" value="ECO:0007669"/>
    <property type="project" value="InterPro"/>
</dbReference>
<comment type="caution">
    <text evidence="2">The sequence shown here is derived from an EMBL/GenBank/DDBJ whole genome shotgun (WGS) entry which is preliminary data.</text>
</comment>
<dbReference type="InterPro" id="IPR052711">
    <property type="entry name" value="Zinc_ADH-like"/>
</dbReference>
<evidence type="ECO:0000259" key="1">
    <source>
        <dbReference type="SMART" id="SM00829"/>
    </source>
</evidence>
<dbReference type="InterPro" id="IPR011032">
    <property type="entry name" value="GroES-like_sf"/>
</dbReference>
<dbReference type="SMART" id="SM00829">
    <property type="entry name" value="PKS_ER"/>
    <property type="match status" value="1"/>
</dbReference>
<dbReference type="Pfam" id="PF00107">
    <property type="entry name" value="ADH_zinc_N"/>
    <property type="match status" value="1"/>
</dbReference>
<evidence type="ECO:0000313" key="3">
    <source>
        <dbReference type="Proteomes" id="UP001152646"/>
    </source>
</evidence>
<dbReference type="AlphaFoldDB" id="A0A9W4IIF0"/>
<dbReference type="CDD" id="cd08276">
    <property type="entry name" value="MDR7"/>
    <property type="match status" value="1"/>
</dbReference>
<dbReference type="InterPro" id="IPR020843">
    <property type="entry name" value="ER"/>
</dbReference>
<reference evidence="2" key="1">
    <citation type="submission" date="2021-07" db="EMBL/GenBank/DDBJ databases">
        <authorList>
            <person name="Branca A.L. A."/>
        </authorList>
    </citation>
    <scope>NUCLEOTIDE SEQUENCE</scope>
</reference>
<dbReference type="EMBL" id="CAJVPA010000088">
    <property type="protein sequence ID" value="CAG8312988.1"/>
    <property type="molecule type" value="Genomic_DNA"/>
</dbReference>
<evidence type="ECO:0000313" key="2">
    <source>
        <dbReference type="EMBL" id="CAG8312988.1"/>
    </source>
</evidence>
<dbReference type="OrthoDB" id="9930022at2759"/>
<dbReference type="Gene3D" id="3.40.50.720">
    <property type="entry name" value="NAD(P)-binding Rossmann-like Domain"/>
    <property type="match status" value="1"/>
</dbReference>
<organism evidence="2 3">
    <name type="scientific">Penicillium salamii</name>
    <dbReference type="NCBI Taxonomy" id="1612424"/>
    <lineage>
        <taxon>Eukaryota</taxon>
        <taxon>Fungi</taxon>
        <taxon>Dikarya</taxon>
        <taxon>Ascomycota</taxon>
        <taxon>Pezizomycotina</taxon>
        <taxon>Eurotiomycetes</taxon>
        <taxon>Eurotiomycetidae</taxon>
        <taxon>Eurotiales</taxon>
        <taxon>Aspergillaceae</taxon>
        <taxon>Penicillium</taxon>
    </lineage>
</organism>
<feature type="domain" description="Enoyl reductase (ER)" evidence="1">
    <location>
        <begin position="15"/>
        <end position="346"/>
    </location>
</feature>
<dbReference type="Pfam" id="PF08240">
    <property type="entry name" value="ADH_N"/>
    <property type="match status" value="1"/>
</dbReference>
<dbReference type="InterPro" id="IPR013149">
    <property type="entry name" value="ADH-like_C"/>
</dbReference>
<dbReference type="PANTHER" id="PTHR45033">
    <property type="match status" value="1"/>
</dbReference>
<name>A0A9W4IIF0_9EURO</name>
<gene>
    <name evidence="2" type="ORF">PSALAMII_LOCUS2199</name>
</gene>
<dbReference type="Gene3D" id="3.90.180.10">
    <property type="entry name" value="Medium-chain alcohol dehydrogenases, catalytic domain"/>
    <property type="match status" value="1"/>
</dbReference>
<dbReference type="SUPFAM" id="SSF51735">
    <property type="entry name" value="NAD(P)-binding Rossmann-fold domains"/>
    <property type="match status" value="1"/>
</dbReference>
<accession>A0A9W4IIF0</accession>
<dbReference type="InterPro" id="IPR036291">
    <property type="entry name" value="NAD(P)-bd_dom_sf"/>
</dbReference>